<evidence type="ECO:0000259" key="2">
    <source>
        <dbReference type="Pfam" id="PF00884"/>
    </source>
</evidence>
<evidence type="ECO:0000256" key="1">
    <source>
        <dbReference type="SAM" id="Phobius"/>
    </source>
</evidence>
<dbReference type="InterPro" id="IPR017850">
    <property type="entry name" value="Alkaline_phosphatase_core_sf"/>
</dbReference>
<reference evidence="3" key="1">
    <citation type="submission" date="2022-09" db="EMBL/GenBank/DDBJ databases">
        <title>Intensive care unit water sources are persistently colonized with multi-drug resistant bacteria and are the site of extensive horizontal gene transfer of antibiotic resistance genes.</title>
        <authorList>
            <person name="Diorio-Toth L."/>
        </authorList>
    </citation>
    <scope>NUCLEOTIDE SEQUENCE</scope>
    <source>
        <strain evidence="3">GD04130</strain>
    </source>
</reference>
<evidence type="ECO:0000313" key="4">
    <source>
        <dbReference type="Proteomes" id="UP001158297"/>
    </source>
</evidence>
<dbReference type="PANTHER" id="PTHR30443">
    <property type="entry name" value="INNER MEMBRANE PROTEIN"/>
    <property type="match status" value="1"/>
</dbReference>
<keyword evidence="3" id="KW-0378">Hydrolase</keyword>
<name>A0AA42HVP1_9BURK</name>
<keyword evidence="1" id="KW-0472">Membrane</keyword>
<dbReference type="GO" id="GO:0009244">
    <property type="term" value="P:lipopolysaccharide core region biosynthetic process"/>
    <property type="evidence" value="ECO:0007669"/>
    <property type="project" value="TreeGrafter"/>
</dbReference>
<dbReference type="SUPFAM" id="SSF53649">
    <property type="entry name" value="Alkaline phosphatase-like"/>
    <property type="match status" value="1"/>
</dbReference>
<dbReference type="InterPro" id="IPR040423">
    <property type="entry name" value="PEA_transferase"/>
</dbReference>
<sequence length="493" mass="54668">MRSLGEMLVSALLFSFLLLWRSTTRFAVVVLLVTGCCFLGYYFAVSNVPDEYFWYATLGSNPTEAWEYASSYRGPDLLLLMTWLLPSLAAAALLWRRAPLLQHRLGRTLGWLSLALWVAWASVGVAKGYSLKKAISRLERVYPQALAQGFVQYQSNAISLYHTPPAQAPAAPPMVDVLVVVLGESASAHRWSLLGYNGAPTNDSLMPLRDQFVVLPVTANGNNTGKTLPVLITGQRMSPLPESGALTYLDWAHAAGFRVESMGNQVAEGFFNVAMRQRSDRFLQLQNGALDGALSKPFTQTLANKQLPLLVTLHLYGSHPRVEKRYPAEQARWTDPYDNSIRYTSDLLTEWIQQLNALPKVRAAMVYISDHGQDFPVCGGSYSHGATRSAYEVPLMLWANQALRDTQPAWWESLLQQQLMAVDTKGVPRYNSLLMAQWLKTLLGQAPSPNDLPTTHYQLNMPEITGAYPPAEDASNCGPWTAQVQALHPAAVR</sequence>
<dbReference type="PANTHER" id="PTHR30443:SF0">
    <property type="entry name" value="PHOSPHOETHANOLAMINE TRANSFERASE EPTA"/>
    <property type="match status" value="1"/>
</dbReference>
<organism evidence="3 4">
    <name type="scientific">Comamonas aquatica</name>
    <dbReference type="NCBI Taxonomy" id="225991"/>
    <lineage>
        <taxon>Bacteria</taxon>
        <taxon>Pseudomonadati</taxon>
        <taxon>Pseudomonadota</taxon>
        <taxon>Betaproteobacteria</taxon>
        <taxon>Burkholderiales</taxon>
        <taxon>Comamonadaceae</taxon>
        <taxon>Comamonas</taxon>
    </lineage>
</organism>
<feature type="transmembrane region" description="Helical" evidence="1">
    <location>
        <begin position="108"/>
        <end position="129"/>
    </location>
</feature>
<feature type="domain" description="Sulfatase N-terminal" evidence="2">
    <location>
        <begin position="178"/>
        <end position="405"/>
    </location>
</feature>
<proteinExistence type="predicted"/>
<feature type="transmembrane region" description="Helical" evidence="1">
    <location>
        <begin position="77"/>
        <end position="96"/>
    </location>
</feature>
<evidence type="ECO:0000313" key="3">
    <source>
        <dbReference type="EMBL" id="MDH0365063.1"/>
    </source>
</evidence>
<dbReference type="Pfam" id="PF00884">
    <property type="entry name" value="Sulfatase"/>
    <property type="match status" value="1"/>
</dbReference>
<dbReference type="AlphaFoldDB" id="A0AA42HVP1"/>
<dbReference type="GO" id="GO:0016787">
    <property type="term" value="F:hydrolase activity"/>
    <property type="evidence" value="ECO:0007669"/>
    <property type="project" value="UniProtKB-KW"/>
</dbReference>
<gene>
    <name evidence="3" type="ORF">N7330_18745</name>
</gene>
<comment type="caution">
    <text evidence="3">The sequence shown here is derived from an EMBL/GenBank/DDBJ whole genome shotgun (WGS) entry which is preliminary data.</text>
</comment>
<accession>A0AA42HVP1</accession>
<dbReference type="EMBL" id="JAODZU010000035">
    <property type="protein sequence ID" value="MDH0365063.1"/>
    <property type="molecule type" value="Genomic_DNA"/>
</dbReference>
<keyword evidence="1" id="KW-0812">Transmembrane</keyword>
<dbReference type="GO" id="GO:0016776">
    <property type="term" value="F:phosphotransferase activity, phosphate group as acceptor"/>
    <property type="evidence" value="ECO:0007669"/>
    <property type="project" value="TreeGrafter"/>
</dbReference>
<dbReference type="InterPro" id="IPR000917">
    <property type="entry name" value="Sulfatase_N"/>
</dbReference>
<dbReference type="GO" id="GO:0005886">
    <property type="term" value="C:plasma membrane"/>
    <property type="evidence" value="ECO:0007669"/>
    <property type="project" value="UniProtKB-SubCell"/>
</dbReference>
<protein>
    <submittedName>
        <fullName evidence="3">Sulfatase-like hydrolase/transferase</fullName>
    </submittedName>
</protein>
<dbReference type="Proteomes" id="UP001158297">
    <property type="component" value="Unassembled WGS sequence"/>
</dbReference>
<dbReference type="RefSeq" id="WP_279848585.1">
    <property type="nucleotide sequence ID" value="NZ_JAOCET010000001.1"/>
</dbReference>
<dbReference type="Gene3D" id="3.40.720.10">
    <property type="entry name" value="Alkaline Phosphatase, subunit A"/>
    <property type="match status" value="1"/>
</dbReference>
<keyword evidence="1" id="KW-1133">Transmembrane helix</keyword>